<dbReference type="Proteomes" id="UP000076476">
    <property type="component" value="Unassembled WGS sequence"/>
</dbReference>
<evidence type="ECO:0000313" key="2">
    <source>
        <dbReference type="Proteomes" id="UP000076476"/>
    </source>
</evidence>
<accession>A0A164BXH1</accession>
<proteinExistence type="predicted"/>
<dbReference type="Pfam" id="PF11588">
    <property type="entry name" value="DUF3243"/>
    <property type="match status" value="1"/>
</dbReference>
<dbReference type="PIRSF" id="PIRSF004764">
    <property type="entry name" value="YmfJ"/>
    <property type="match status" value="1"/>
</dbReference>
<dbReference type="EMBL" id="LWBR01000007">
    <property type="protein sequence ID" value="KZN97660.1"/>
    <property type="molecule type" value="Genomic_DNA"/>
</dbReference>
<gene>
    <name evidence="1" type="ORF">AZI98_02530</name>
</gene>
<sequence>MSVLENWNQWKDFLADRLQQAESGGLSQEVISNLAYEIGDYLAKQVEPKNPEEKILHDLWSVASKEEQHAIANMMVKLVQNDSVH</sequence>
<accession>A0A165Z071</accession>
<dbReference type="InterPro" id="IPR021637">
    <property type="entry name" value="DUF3243"/>
</dbReference>
<dbReference type="InterPro" id="IPR038292">
    <property type="entry name" value="YmfJ/YflH_sf"/>
</dbReference>
<dbReference type="GeneID" id="301126389"/>
<name>A0A164BXH1_9BACI</name>
<keyword evidence="2" id="KW-1185">Reference proteome</keyword>
<dbReference type="Gene3D" id="1.10.760.20">
    <property type="entry name" value="Protein of unknown function DUF3243"/>
    <property type="match status" value="1"/>
</dbReference>
<dbReference type="STRING" id="33936.AZI98_02530"/>
<protein>
    <submittedName>
        <fullName evidence="1">Uncharacterized protein</fullName>
    </submittedName>
</protein>
<organism evidence="1 2">
    <name type="scientific">Aeribacillus pallidus</name>
    <dbReference type="NCBI Taxonomy" id="33936"/>
    <lineage>
        <taxon>Bacteria</taxon>
        <taxon>Bacillati</taxon>
        <taxon>Bacillota</taxon>
        <taxon>Bacilli</taxon>
        <taxon>Bacillales</taxon>
        <taxon>Bacillaceae</taxon>
        <taxon>Aeribacillus</taxon>
    </lineage>
</organism>
<evidence type="ECO:0000313" key="1">
    <source>
        <dbReference type="EMBL" id="KZN97660.1"/>
    </source>
</evidence>
<dbReference type="InterPro" id="IPR024702">
    <property type="entry name" value="Uncharacterised_YmfJ"/>
</dbReference>
<dbReference type="RefSeq" id="WP_063386726.1">
    <property type="nucleotide sequence ID" value="NZ_LVHY01000001.1"/>
</dbReference>
<reference evidence="1 2" key="1">
    <citation type="submission" date="2016-04" db="EMBL/GenBank/DDBJ databases">
        <title>Draft genome sequence of Aeribacillus pallidus 8m3 from petroleum reservoir.</title>
        <authorList>
            <person name="Poltaraus A.B."/>
            <person name="Nazina T.N."/>
            <person name="Tourova T.P."/>
            <person name="Malakho S.M."/>
            <person name="Korshunova A.V."/>
            <person name="Sokolova D.S."/>
        </authorList>
    </citation>
    <scope>NUCLEOTIDE SEQUENCE [LARGE SCALE GENOMIC DNA]</scope>
    <source>
        <strain evidence="1 2">8m3</strain>
    </source>
</reference>
<dbReference type="AlphaFoldDB" id="A0A164BXH1"/>
<comment type="caution">
    <text evidence="1">The sequence shown here is derived from an EMBL/GenBank/DDBJ whole genome shotgun (WGS) entry which is preliminary data.</text>
</comment>
<dbReference type="OrthoDB" id="2382009at2"/>